<feature type="region of interest" description="Disordered" evidence="1">
    <location>
        <begin position="867"/>
        <end position="924"/>
    </location>
</feature>
<dbReference type="InterPro" id="IPR013783">
    <property type="entry name" value="Ig-like_fold"/>
</dbReference>
<keyword evidence="3" id="KW-0732">Signal</keyword>
<feature type="region of interest" description="Disordered" evidence="1">
    <location>
        <begin position="615"/>
        <end position="634"/>
    </location>
</feature>
<feature type="region of interest" description="Disordered" evidence="1">
    <location>
        <begin position="774"/>
        <end position="847"/>
    </location>
</feature>
<feature type="compositionally biased region" description="Polar residues" evidence="1">
    <location>
        <begin position="1101"/>
        <end position="1119"/>
    </location>
</feature>
<feature type="compositionally biased region" description="Basic and acidic residues" evidence="1">
    <location>
        <begin position="946"/>
        <end position="997"/>
    </location>
</feature>
<dbReference type="EMBL" id="JAEUWV010000022">
    <property type="protein sequence ID" value="MCO6395321.1"/>
    <property type="molecule type" value="Genomic_DNA"/>
</dbReference>
<evidence type="ECO:0008006" key="8">
    <source>
        <dbReference type="Google" id="ProtNLM"/>
    </source>
</evidence>
<evidence type="ECO:0000313" key="7">
    <source>
        <dbReference type="Proteomes" id="UP001205920"/>
    </source>
</evidence>
<feature type="transmembrane region" description="Helical" evidence="2">
    <location>
        <begin position="1753"/>
        <end position="1774"/>
    </location>
</feature>
<accession>A0AAW5I001</accession>
<evidence type="ECO:0000256" key="2">
    <source>
        <dbReference type="SAM" id="Phobius"/>
    </source>
</evidence>
<feature type="region of interest" description="Disordered" evidence="1">
    <location>
        <begin position="946"/>
        <end position="1328"/>
    </location>
</feature>
<feature type="domain" description="Bacterial Ig" evidence="5">
    <location>
        <begin position="1594"/>
        <end position="1669"/>
    </location>
</feature>
<feature type="compositionally biased region" description="Basic and acidic residues" evidence="1">
    <location>
        <begin position="1198"/>
        <end position="1213"/>
    </location>
</feature>
<protein>
    <recommendedName>
        <fullName evidence="8">Rib/alpha/Esp surface antigen repeat-containing protein</fullName>
    </recommendedName>
</protein>
<feature type="domain" description="Rib" evidence="4">
    <location>
        <begin position="1354"/>
        <end position="1428"/>
    </location>
</feature>
<feature type="domain" description="Rib" evidence="4">
    <location>
        <begin position="948"/>
        <end position="1022"/>
    </location>
</feature>
<feature type="domain" description="Rib" evidence="4">
    <location>
        <begin position="1183"/>
        <end position="1257"/>
    </location>
</feature>
<dbReference type="Gene3D" id="3.10.20.890">
    <property type="match status" value="1"/>
</dbReference>
<feature type="region of interest" description="Disordered" evidence="1">
    <location>
        <begin position="654"/>
        <end position="677"/>
    </location>
</feature>
<dbReference type="InterPro" id="IPR012706">
    <property type="entry name" value="Rib_alpha_Esp_rpt"/>
</dbReference>
<evidence type="ECO:0000256" key="1">
    <source>
        <dbReference type="SAM" id="MobiDB-lite"/>
    </source>
</evidence>
<keyword evidence="2" id="KW-1133">Transmembrane helix</keyword>
<dbReference type="Pfam" id="PF17936">
    <property type="entry name" value="Big_6"/>
    <property type="match status" value="1"/>
</dbReference>
<organism evidence="6 7">
    <name type="scientific">Corynebacterium lipophilum</name>
    <dbReference type="NCBI Taxonomy" id="2804918"/>
    <lineage>
        <taxon>Bacteria</taxon>
        <taxon>Bacillati</taxon>
        <taxon>Actinomycetota</taxon>
        <taxon>Actinomycetes</taxon>
        <taxon>Mycobacteriales</taxon>
        <taxon>Corynebacteriaceae</taxon>
        <taxon>Corynebacterium</taxon>
    </lineage>
</organism>
<keyword evidence="7" id="KW-1185">Reference proteome</keyword>
<dbReference type="Gene3D" id="2.60.40.10">
    <property type="entry name" value="Immunoglobulins"/>
    <property type="match status" value="3"/>
</dbReference>
<evidence type="ECO:0000313" key="6">
    <source>
        <dbReference type="EMBL" id="MCO6395321.1"/>
    </source>
</evidence>
<dbReference type="InterPro" id="IPR041498">
    <property type="entry name" value="Big_6"/>
</dbReference>
<proteinExistence type="predicted"/>
<evidence type="ECO:0000259" key="4">
    <source>
        <dbReference type="Pfam" id="PF08428"/>
    </source>
</evidence>
<feature type="domain" description="Rib" evidence="4">
    <location>
        <begin position="794"/>
        <end position="868"/>
    </location>
</feature>
<feature type="signal peptide" evidence="3">
    <location>
        <begin position="1"/>
        <end position="33"/>
    </location>
</feature>
<dbReference type="InterPro" id="IPR059115">
    <property type="entry name" value="Rib"/>
</dbReference>
<feature type="compositionally biased region" description="Basic and acidic residues" evidence="1">
    <location>
        <begin position="796"/>
        <end position="843"/>
    </location>
</feature>
<dbReference type="Proteomes" id="UP001205920">
    <property type="component" value="Unassembled WGS sequence"/>
</dbReference>
<dbReference type="Pfam" id="PF05345">
    <property type="entry name" value="He_PIG"/>
    <property type="match status" value="1"/>
</dbReference>
<reference evidence="6 7" key="1">
    <citation type="submission" date="2021-01" db="EMBL/GenBank/DDBJ databases">
        <title>Identification and Characterization of Corynebacterium sp.</title>
        <authorList>
            <person name="Luo Q."/>
            <person name="Qu P."/>
            <person name="Chen Q."/>
        </authorList>
    </citation>
    <scope>NUCLEOTIDE SEQUENCE [LARGE SCALE GENOMIC DNA]</scope>
    <source>
        <strain evidence="6 7">MC-18</strain>
    </source>
</reference>
<feature type="domain" description="Rib" evidence="4">
    <location>
        <begin position="1275"/>
        <end position="1350"/>
    </location>
</feature>
<feature type="region of interest" description="Disordered" evidence="1">
    <location>
        <begin position="1560"/>
        <end position="1615"/>
    </location>
</feature>
<dbReference type="RefSeq" id="WP_252932045.1">
    <property type="nucleotide sequence ID" value="NZ_JAEUWV010000022.1"/>
</dbReference>
<evidence type="ECO:0000256" key="3">
    <source>
        <dbReference type="SAM" id="SignalP"/>
    </source>
</evidence>
<keyword evidence="2" id="KW-0812">Transmembrane</keyword>
<dbReference type="NCBIfam" id="TIGR02331">
    <property type="entry name" value="rib_alpha"/>
    <property type="match status" value="8"/>
</dbReference>
<dbReference type="GO" id="GO:0005975">
    <property type="term" value="P:carbohydrate metabolic process"/>
    <property type="evidence" value="ECO:0007669"/>
    <property type="project" value="UniProtKB-ARBA"/>
</dbReference>
<feature type="compositionally biased region" description="Low complexity" evidence="1">
    <location>
        <begin position="624"/>
        <end position="634"/>
    </location>
</feature>
<feature type="compositionally biased region" description="Basic and acidic residues" evidence="1">
    <location>
        <begin position="1255"/>
        <end position="1287"/>
    </location>
</feature>
<gene>
    <name evidence="6" type="ORF">JMN37_10140</name>
</gene>
<feature type="region of interest" description="Disordered" evidence="1">
    <location>
        <begin position="1350"/>
        <end position="1399"/>
    </location>
</feature>
<dbReference type="Pfam" id="PF08428">
    <property type="entry name" value="Rib"/>
    <property type="match status" value="8"/>
</dbReference>
<feature type="compositionally biased region" description="Basic and acidic residues" evidence="1">
    <location>
        <begin position="1127"/>
        <end position="1147"/>
    </location>
</feature>
<feature type="region of interest" description="Disordered" evidence="1">
    <location>
        <begin position="1783"/>
        <end position="1805"/>
    </location>
</feature>
<name>A0AAW5I001_9CORY</name>
<feature type="domain" description="Rib" evidence="4">
    <location>
        <begin position="871"/>
        <end position="945"/>
    </location>
</feature>
<feature type="compositionally biased region" description="Basic and acidic residues" evidence="1">
    <location>
        <begin position="1021"/>
        <end position="1068"/>
    </location>
</feature>
<feature type="chain" id="PRO_5043700397" description="Rib/alpha/Esp surface antigen repeat-containing protein" evidence="3">
    <location>
        <begin position="34"/>
        <end position="1805"/>
    </location>
</feature>
<sequence>MRKSITARRGTSIAAAALSFALAAPLAQPVAFAQDNPPAVAGADVNKEAQQGEGKNKQVPNAIFTKGGWRDFYGYHGWAYINKDGRHDDLSSNNEPLKGNVIYLQYVTKNGEVSPTFYTTTDSEGRFSFDLSEKVTNEVDAPPFWLAAGGVRVRVWGENPDPSKYSVVAAGDFNSGRYTSITDRVQESWNFTAGPAGSRITNGRFVLEEKPNHVGWLAKPEKDWTRALDGETGEPTVDGQFPYYGDFGAIKSIAHPNESMVWWETGESAGTLPGYYKYQPSRGDRAAGGIEIVASYLNDEVARQIDDWKNENPSYTVEQERANQERIIKAYQDEHGEGSHIAETVVAPSKDDGTIYLPFKGTLGYSRDKANFGVNNVVSDEDWGKVADDYQNQWVNVFTGASLYDVRHINTDYMYIYPNIEGRDVKNSAFVANMFMNYGDQGTVIAGANMNGLQFPLMTAQPIFDIPEYNSYDNKGRPGSKVTTKTSGLLPNTEYAIRWYATAPDGTQTEIKDALCKIKSDDKGALKSCDFQAPEDLKETTVYTAALVSVDPASGEPSDRWEIADSFTAVVPEPLPLGSVGTDFPDNDVTPLFKDLPGNMKEGTEPVFSAKDLPAGLEIDPKSGKITGKPTTPGTTEVIVTREVEVMVEQDVPVLGDDGKPVYENPDEADPEKRVEKTEKKLVPQKRKEQVVTKITVTDTKLADGVVGEDYKQEVKPEGFDKLPQGFELKKGSIKVEGLPEGLEFKGGTITGKPKKTVDASEEKPNVTVTYTLVDQDGNETEHTDVVPLKVTDQAGKYDPKGKDQEVAKNSEPKAEDSIANKDELPEGTKYTWKDAPKTDTSGDKPAVVVVTYPDGTTDEVPVTVKVAKDQAEQHDPQGKDQEVAKNSEPKAEDSIANKDELPEGTKYAWKEAPKTDTSGDKKAVVVVTYPDGTTDEVPVTVKVAKDQAEQHDPQGKDQEVAKNSEPKAEDSIANKDDLPEGTKYAWKDAPKTDTSGDKSAVVVVTYPDGTTDEVPVTVKVAKDQAEQHDPQGKDQTVETGKKPEPKDNVKDADKLPEGTKFEYKEAPDTSTAGDKPVTVIVTYPDGSTDEVQAKVVVQDKVTQADQHDPQGQNQTVETGKTPVAKDSVKDADKLPEGTKFEYKETPDTSTAGDKPVTVIVTYPDGSTDEVQAKVVVQDKVTQADQHDPQGQDQTIETGKKPEPKDNVKDADSLPKGTTFKYKEDPDTSTAGDKPVTVIVTYPDGSTDEVQATVKVEEPKTEDPKPQPEQPKKSDADTYEPQVKDKTVAPNEVPEAKDHVTNIDELPEGTTFEYEQAPDTSTEGDKPVTIVVTYPDGTTDKVNANVKVQKNATDADKNDPQGQDQKVEAGGTPDAKGNIKDADSLPKGTTFKYKKTPDTSKPGVYDVTVIVTYPDGSTDEVQTTITVGADAERFVPKYDALTEVPVDGEKNTNDPFGAKAPVKSAEAKKSQGADKWAFTPQENGVLKTKAPSMKDVSDEFAAKLPELKSTEVDKRWDKFFETFTPFARPSVEVGFTYEDDSTNSATANFDLIGKDGKSLLDPNGDFDGDGVTNEAEIKAGSDPANDGEKPDTTAPTVNPITAGDTKISGKGDRPNETIIVTLPNGKELKATTDANGNWSVDLPKSVELKQGDKINVRDGADNKAKTVTVAGKVNAGACAASAVGFGLPLIALLPLGLASQIQIPVLSDLAGHVEAQLQAANTRIQQQAGIFNPEMARQAERINAQLRTVGADLGMVVAGIALIAAGILAGTVIYDNCKPGGPSSSVKDLELQGSSGKTTKLSSEK</sequence>
<keyword evidence="2" id="KW-0472">Membrane</keyword>
<feature type="region of interest" description="Disordered" evidence="1">
    <location>
        <begin position="1445"/>
        <end position="1484"/>
    </location>
</feature>
<comment type="caution">
    <text evidence="6">The sequence shown here is derived from an EMBL/GenBank/DDBJ whole genome shotgun (WGS) entry which is preliminary data.</text>
</comment>
<feature type="domain" description="Rib" evidence="4">
    <location>
        <begin position="1025"/>
        <end position="1100"/>
    </location>
</feature>
<feature type="domain" description="Rib" evidence="4">
    <location>
        <begin position="1104"/>
        <end position="1179"/>
    </location>
</feature>
<evidence type="ECO:0000259" key="5">
    <source>
        <dbReference type="Pfam" id="PF17936"/>
    </source>
</evidence>